<evidence type="ECO:0000313" key="10">
    <source>
        <dbReference type="EMBL" id="AJR10939.1"/>
    </source>
</evidence>
<gene>
    <name evidence="8" type="primary">trpS</name>
    <name evidence="10" type="ORF">BD36_04690</name>
</gene>
<evidence type="ECO:0000256" key="3">
    <source>
        <dbReference type="ARBA" id="ARBA00022741"/>
    </source>
</evidence>
<dbReference type="GO" id="GO:0005829">
    <property type="term" value="C:cytosol"/>
    <property type="evidence" value="ECO:0007669"/>
    <property type="project" value="TreeGrafter"/>
</dbReference>
<dbReference type="Gene3D" id="3.40.50.620">
    <property type="entry name" value="HUPs"/>
    <property type="match status" value="1"/>
</dbReference>
<keyword evidence="2 8" id="KW-0436">Ligase</keyword>
<comment type="catalytic activity">
    <reaction evidence="7 8">
        <text>tRNA(Trp) + L-tryptophan + ATP = L-tryptophyl-tRNA(Trp) + AMP + diphosphate + H(+)</text>
        <dbReference type="Rhea" id="RHEA:24080"/>
        <dbReference type="Rhea" id="RHEA-COMP:9671"/>
        <dbReference type="Rhea" id="RHEA-COMP:9705"/>
        <dbReference type="ChEBI" id="CHEBI:15378"/>
        <dbReference type="ChEBI" id="CHEBI:30616"/>
        <dbReference type="ChEBI" id="CHEBI:33019"/>
        <dbReference type="ChEBI" id="CHEBI:57912"/>
        <dbReference type="ChEBI" id="CHEBI:78442"/>
        <dbReference type="ChEBI" id="CHEBI:78535"/>
        <dbReference type="ChEBI" id="CHEBI:456215"/>
        <dbReference type="EC" id="6.1.1.2"/>
    </reaction>
</comment>
<comment type="similarity">
    <text evidence="1 8 9">Belongs to the class-I aminoacyl-tRNA synthetase family.</text>
</comment>
<name>A0A069ZZ57_CHLMR</name>
<dbReference type="HAMAP" id="MF_00140_B">
    <property type="entry name" value="Trp_tRNA_synth_B"/>
    <property type="match status" value="1"/>
</dbReference>
<keyword evidence="8" id="KW-0963">Cytoplasm</keyword>
<dbReference type="FunFam" id="1.10.240.10:FF:000005">
    <property type="entry name" value="Tryptophan--tRNA ligase"/>
    <property type="match status" value="1"/>
</dbReference>
<comment type="function">
    <text evidence="8">Catalyzes the attachment of tryptophan to tRNA(Trp).</text>
</comment>
<dbReference type="STRING" id="83560.NC80_04410"/>
<organism evidence="10 11">
    <name type="scientific">Chlamydia muridarum</name>
    <dbReference type="NCBI Taxonomy" id="83560"/>
    <lineage>
        <taxon>Bacteria</taxon>
        <taxon>Pseudomonadati</taxon>
        <taxon>Chlamydiota</taxon>
        <taxon>Chlamydiia</taxon>
        <taxon>Chlamydiales</taxon>
        <taxon>Chlamydiaceae</taxon>
        <taxon>Chlamydia/Chlamydophila group</taxon>
        <taxon>Chlamydia</taxon>
    </lineage>
</organism>
<dbReference type="AlphaFoldDB" id="A0A069ZZ57"/>
<comment type="subunit">
    <text evidence="8">Homodimer.</text>
</comment>
<reference evidence="10 11" key="1">
    <citation type="submission" date="2014-02" db="EMBL/GenBank/DDBJ databases">
        <authorList>
            <person name="Chen C."/>
            <person name="Conrad T.A."/>
            <person name="Zhou Z."/>
            <person name="Lai Z."/>
            <person name="Zhong G."/>
        </authorList>
    </citation>
    <scope>NUCLEOTIDE SEQUENCE [LARGE SCALE GENOMIC DNA]</scope>
    <source>
        <strain evidence="10 11">Nigg3-28</strain>
    </source>
</reference>
<dbReference type="EMBL" id="CP007217">
    <property type="protein sequence ID" value="AJR10939.1"/>
    <property type="molecule type" value="Genomic_DNA"/>
</dbReference>
<dbReference type="InterPro" id="IPR024109">
    <property type="entry name" value="Trp-tRNA-ligase_bac-type"/>
</dbReference>
<sequence>MNKKRVLTGDRPTGKLHLGHWIGSIMNRLQLQNDPRYDCFFIIADLHTLTTKTRKEEVLHIDSHIYDVLADWLSVGIDPEKSAIYLQSAIPEIYELNLLFSMLTPLNHIMGIPSIKEMARNASINEESLSHGLIGYPVLQSADILLAKAHLVPVGKDNEAHVELTRDIAKTFNRLYGSVFPEPDILQGELTSLVGTNGQGKMSKSANNAIYLSDDEKTVQEKIRKMYTDPNRVHATTPGRVEGNPLFIYHDLFNPHKEEVEEFKTRYRQGCIKDVEVKARLAEEINLFLNPFREKRSEFVAQPKILEEALQKGTEKMRSVARETMEEVHNNLGLSRKWRSILASSK</sequence>
<dbReference type="Pfam" id="PF00579">
    <property type="entry name" value="tRNA-synt_1b"/>
    <property type="match status" value="1"/>
</dbReference>
<evidence type="ECO:0000256" key="5">
    <source>
        <dbReference type="ARBA" id="ARBA00022917"/>
    </source>
</evidence>
<feature type="binding site" evidence="8">
    <location>
        <begin position="155"/>
        <end position="157"/>
    </location>
    <ligand>
        <name>ATP</name>
        <dbReference type="ChEBI" id="CHEBI:30616"/>
    </ligand>
</feature>
<evidence type="ECO:0000256" key="1">
    <source>
        <dbReference type="ARBA" id="ARBA00005594"/>
    </source>
</evidence>
<dbReference type="PRINTS" id="PR01039">
    <property type="entry name" value="TRNASYNTHTRP"/>
</dbReference>
<feature type="binding site" evidence="8">
    <location>
        <begin position="19"/>
        <end position="20"/>
    </location>
    <ligand>
        <name>ATP</name>
        <dbReference type="ChEBI" id="CHEBI:30616"/>
    </ligand>
</feature>
<dbReference type="PANTHER" id="PTHR43766:SF1">
    <property type="entry name" value="TRYPTOPHAN--TRNA LIGASE, MITOCHONDRIAL"/>
    <property type="match status" value="1"/>
</dbReference>
<feature type="binding site" evidence="8">
    <location>
        <position position="143"/>
    </location>
    <ligand>
        <name>L-tryptophan</name>
        <dbReference type="ChEBI" id="CHEBI:57912"/>
    </ligand>
</feature>
<keyword evidence="6 8" id="KW-0030">Aminoacyl-tRNA synthetase</keyword>
<evidence type="ECO:0000256" key="8">
    <source>
        <dbReference type="HAMAP-Rule" id="MF_00140"/>
    </source>
</evidence>
<evidence type="ECO:0000256" key="7">
    <source>
        <dbReference type="ARBA" id="ARBA00049929"/>
    </source>
</evidence>
<dbReference type="Gene3D" id="1.10.240.10">
    <property type="entry name" value="Tyrosyl-Transfer RNA Synthetase"/>
    <property type="match status" value="1"/>
</dbReference>
<dbReference type="PANTHER" id="PTHR43766">
    <property type="entry name" value="TRYPTOPHAN--TRNA LIGASE, MITOCHONDRIAL"/>
    <property type="match status" value="1"/>
</dbReference>
<dbReference type="KEGG" id="cmm:NC80_04410"/>
<dbReference type="Proteomes" id="UP000260363">
    <property type="component" value="Chromosome"/>
</dbReference>
<dbReference type="OMA" id="GWGQFKP"/>
<feature type="short sequence motif" description="'HIGH' region" evidence="8">
    <location>
        <begin position="12"/>
        <end position="20"/>
    </location>
</feature>
<dbReference type="InterPro" id="IPR050203">
    <property type="entry name" value="Trp-tRNA_synthetase"/>
</dbReference>
<accession>A0A069ZZ57</accession>
<dbReference type="InterPro" id="IPR002306">
    <property type="entry name" value="Trp-tRNA-ligase"/>
</dbReference>
<keyword evidence="5 8" id="KW-0648">Protein biosynthesis</keyword>
<keyword evidence="3 8" id="KW-0547">Nucleotide-binding</keyword>
<dbReference type="GO" id="GO:0006436">
    <property type="term" value="P:tryptophanyl-tRNA aminoacylation"/>
    <property type="evidence" value="ECO:0007669"/>
    <property type="project" value="UniProtKB-UniRule"/>
</dbReference>
<evidence type="ECO:0000313" key="11">
    <source>
        <dbReference type="Proteomes" id="UP000260363"/>
    </source>
</evidence>
<dbReference type="NCBIfam" id="TIGR00233">
    <property type="entry name" value="trpS"/>
    <property type="match status" value="1"/>
</dbReference>
<dbReference type="RefSeq" id="WP_010231815.1">
    <property type="nucleotide sequence ID" value="NZ_CP007217.1"/>
</dbReference>
<dbReference type="PATRIC" id="fig|243161.6.peg.936"/>
<proteinExistence type="inferred from homology"/>
<evidence type="ECO:0000256" key="2">
    <source>
        <dbReference type="ARBA" id="ARBA00022598"/>
    </source>
</evidence>
<keyword evidence="4 8" id="KW-0067">ATP-binding</keyword>
<dbReference type="GeneID" id="1246242"/>
<dbReference type="InterPro" id="IPR002305">
    <property type="entry name" value="aa-tRNA-synth_Ic"/>
</dbReference>
<comment type="subcellular location">
    <subcellularLocation>
        <location evidence="8">Cytoplasm</location>
    </subcellularLocation>
</comment>
<feature type="binding site" evidence="8">
    <location>
        <begin position="201"/>
        <end position="205"/>
    </location>
    <ligand>
        <name>ATP</name>
        <dbReference type="ChEBI" id="CHEBI:30616"/>
    </ligand>
</feature>
<dbReference type="GO" id="GO:0005524">
    <property type="term" value="F:ATP binding"/>
    <property type="evidence" value="ECO:0007669"/>
    <property type="project" value="UniProtKB-UniRule"/>
</dbReference>
<dbReference type="EC" id="6.1.1.2" evidence="8"/>
<evidence type="ECO:0000256" key="6">
    <source>
        <dbReference type="ARBA" id="ARBA00023146"/>
    </source>
</evidence>
<dbReference type="GO" id="GO:0004830">
    <property type="term" value="F:tryptophan-tRNA ligase activity"/>
    <property type="evidence" value="ECO:0007669"/>
    <property type="project" value="UniProtKB-UniRule"/>
</dbReference>
<feature type="binding site" evidence="8">
    <location>
        <begin position="11"/>
        <end position="13"/>
    </location>
    <ligand>
        <name>ATP</name>
        <dbReference type="ChEBI" id="CHEBI:30616"/>
    </ligand>
</feature>
<dbReference type="KEGG" id="cmg:NC81_04430"/>
<dbReference type="SMR" id="A0A069ZZ57"/>
<dbReference type="CDD" id="cd00806">
    <property type="entry name" value="TrpRS_core"/>
    <property type="match status" value="1"/>
</dbReference>
<dbReference type="SUPFAM" id="SSF52374">
    <property type="entry name" value="Nucleotidylyl transferase"/>
    <property type="match status" value="1"/>
</dbReference>
<evidence type="ECO:0000256" key="4">
    <source>
        <dbReference type="ARBA" id="ARBA00022840"/>
    </source>
</evidence>
<dbReference type="KEGG" id="cmx:DNC_04440"/>
<feature type="short sequence motif" description="'KMSKS' region" evidence="8">
    <location>
        <begin position="201"/>
        <end position="205"/>
    </location>
</feature>
<protein>
    <recommendedName>
        <fullName evidence="8">Tryptophan--tRNA ligase</fullName>
        <ecNumber evidence="8">6.1.1.2</ecNumber>
    </recommendedName>
    <alternativeName>
        <fullName evidence="8">Tryptophanyl-tRNA synthetase</fullName>
        <shortName evidence="8">TrpRS</shortName>
    </alternativeName>
</protein>
<dbReference type="InterPro" id="IPR014729">
    <property type="entry name" value="Rossmann-like_a/b/a_fold"/>
</dbReference>
<evidence type="ECO:0000256" key="9">
    <source>
        <dbReference type="RuleBase" id="RU363036"/>
    </source>
</evidence>
<feature type="binding site" evidence="8">
    <location>
        <position position="193"/>
    </location>
    <ligand>
        <name>ATP</name>
        <dbReference type="ChEBI" id="CHEBI:30616"/>
    </ligand>
</feature>